<keyword evidence="5" id="KW-1185">Reference proteome</keyword>
<comment type="subcellular location">
    <subcellularLocation>
        <location evidence="3">Cytoplasm</location>
    </subcellularLocation>
</comment>
<dbReference type="InterPro" id="IPR002669">
    <property type="entry name" value="UreD"/>
</dbReference>
<comment type="similarity">
    <text evidence="1 3">Belongs to the UreD family.</text>
</comment>
<dbReference type="GO" id="GO:0016151">
    <property type="term" value="F:nickel cation binding"/>
    <property type="evidence" value="ECO:0007669"/>
    <property type="project" value="UniProtKB-UniRule"/>
</dbReference>
<evidence type="ECO:0000313" key="5">
    <source>
        <dbReference type="Proteomes" id="UP000033774"/>
    </source>
</evidence>
<accession>A0A0F3IZY9</accession>
<comment type="caution">
    <text evidence="4">The sequence shown here is derived from an EMBL/GenBank/DDBJ whole genome shotgun (WGS) entry which is preliminary data.</text>
</comment>
<dbReference type="PANTHER" id="PTHR33643:SF1">
    <property type="entry name" value="UREASE ACCESSORY PROTEIN D"/>
    <property type="match status" value="1"/>
</dbReference>
<evidence type="ECO:0000256" key="2">
    <source>
        <dbReference type="ARBA" id="ARBA00023186"/>
    </source>
</evidence>
<dbReference type="PANTHER" id="PTHR33643">
    <property type="entry name" value="UREASE ACCESSORY PROTEIN D"/>
    <property type="match status" value="1"/>
</dbReference>
<name>A0A0F3IZY9_9PROT</name>
<dbReference type="EMBL" id="LAJY01000004">
    <property type="protein sequence ID" value="KJV11164.1"/>
    <property type="molecule type" value="Genomic_DNA"/>
</dbReference>
<evidence type="ECO:0000256" key="3">
    <source>
        <dbReference type="HAMAP-Rule" id="MF_01384"/>
    </source>
</evidence>
<keyword evidence="3" id="KW-0996">Nickel insertion</keyword>
<evidence type="ECO:0000313" key="4">
    <source>
        <dbReference type="EMBL" id="KJV11164.1"/>
    </source>
</evidence>
<sequence length="258" mass="27388">MRASLVCGARGTGIGTLHESGGYRLMRPRSDHGFEGVIVNTGGGMVGGDKVQIAVRAEAGTQGIITSQSAERVYRALDSNDTQVDVRLNVADGAALAWLPQGTILFDRARLTRRMNVDLAADARFVAGEMLVFGRTASGETMTAGALRDHWRITRGGKLIYADSVRIEGDIQAQLARPGIAGGAYVAGVLMAVLPGAVDLLGPVRERLEKAACRVAASAWDDMLILRGLADRLEPLAQVFASVAPLLMGRPLPRVWSV</sequence>
<dbReference type="Pfam" id="PF01774">
    <property type="entry name" value="UreD"/>
    <property type="match status" value="1"/>
</dbReference>
<comment type="function">
    <text evidence="3">Required for maturation of urease via the functional incorporation of the urease nickel metallocenter.</text>
</comment>
<protein>
    <recommendedName>
        <fullName evidence="3">Urease accessory protein UreD</fullName>
    </recommendedName>
</protein>
<reference evidence="4 5" key="1">
    <citation type="submission" date="2015-03" db="EMBL/GenBank/DDBJ databases">
        <title>Draft genome sequence of Elstera litoralis.</title>
        <authorList>
            <person name="Rahalkar M.C."/>
            <person name="Dhakephalkar P.K."/>
            <person name="Pore S.D."/>
            <person name="Arora P."/>
            <person name="Kapse N.G."/>
            <person name="Pandit P.S."/>
        </authorList>
    </citation>
    <scope>NUCLEOTIDE SEQUENCE [LARGE SCALE GENOMIC DNA]</scope>
    <source>
        <strain evidence="4 5">Dia-1</strain>
    </source>
</reference>
<keyword evidence="3" id="KW-0963">Cytoplasm</keyword>
<proteinExistence type="inferred from homology"/>
<dbReference type="GO" id="GO:0005737">
    <property type="term" value="C:cytoplasm"/>
    <property type="evidence" value="ECO:0007669"/>
    <property type="project" value="UniProtKB-SubCell"/>
</dbReference>
<comment type="subunit">
    <text evidence="3">UreD, UreF and UreG form a complex that acts as a GTP-hydrolysis-dependent molecular chaperone, activating the urease apoprotein by helping to assemble the nickel containing metallocenter of UreC. The UreE protein probably delivers the nickel.</text>
</comment>
<keyword evidence="2 3" id="KW-0143">Chaperone</keyword>
<dbReference type="Proteomes" id="UP000033774">
    <property type="component" value="Unassembled WGS sequence"/>
</dbReference>
<gene>
    <name evidence="3" type="primary">ureD</name>
    <name evidence="4" type="ORF">VZ95_00250</name>
</gene>
<dbReference type="AlphaFoldDB" id="A0A0F3IZY9"/>
<evidence type="ECO:0000256" key="1">
    <source>
        <dbReference type="ARBA" id="ARBA00007177"/>
    </source>
</evidence>
<dbReference type="HAMAP" id="MF_01384">
    <property type="entry name" value="UreD"/>
    <property type="match status" value="1"/>
</dbReference>
<organism evidence="4 5">
    <name type="scientific">Elstera litoralis</name>
    <dbReference type="NCBI Taxonomy" id="552518"/>
    <lineage>
        <taxon>Bacteria</taxon>
        <taxon>Pseudomonadati</taxon>
        <taxon>Pseudomonadota</taxon>
        <taxon>Alphaproteobacteria</taxon>
        <taxon>Rhodospirillales</taxon>
        <taxon>Rhodospirillaceae</taxon>
        <taxon>Elstera</taxon>
    </lineage>
</organism>